<dbReference type="GO" id="GO:0047874">
    <property type="term" value="F:dolichyldiphosphatase activity"/>
    <property type="evidence" value="ECO:0007669"/>
    <property type="project" value="TreeGrafter"/>
</dbReference>
<sequence>MITTSVFRSCNGDGGVGAFRQQVSISRSSDLGSTLNRLSKWLVSVLFVAVLLWRHDVEALVAAMGFVINALLSKTLKRVLNHKRPVSALRSDPGMPSSHAQSIFFIVVFVIVSIVEWLGTNEIGLIISWLVLTFGSYLTWLRVSQQLHTVSQVVVGGTLGSIFSILWLWSWNTIVLKLLMSSLWVQIVVLFAAAGHCLVFVLFIIRHWLCKRMWNLINRLKNM</sequence>
<gene>
    <name evidence="4" type="ORF">HS088_TW14G00147</name>
</gene>
<dbReference type="PANTHER" id="PTHR11247:SF40">
    <property type="entry name" value="LIPID PHOSPHATE PHOSPHATASE EPSILON 1, CHLOROPLASTIC"/>
    <property type="match status" value="1"/>
</dbReference>
<name>A0A7J7CPI9_TRIWF</name>
<keyword evidence="2" id="KW-0472">Membrane</keyword>
<dbReference type="AlphaFoldDB" id="A0A7J7CPI9"/>
<feature type="transmembrane region" description="Helical" evidence="2">
    <location>
        <begin position="123"/>
        <end position="141"/>
    </location>
</feature>
<dbReference type="PANTHER" id="PTHR11247">
    <property type="entry name" value="PALMITOYL-PROTEIN THIOESTERASE/DOLICHYLDIPHOSPHATASE 1"/>
    <property type="match status" value="1"/>
</dbReference>
<dbReference type="InterPro" id="IPR000326">
    <property type="entry name" value="PAP2/HPO"/>
</dbReference>
<dbReference type="InterPro" id="IPR036938">
    <property type="entry name" value="PAP2/HPO_sf"/>
</dbReference>
<feature type="transmembrane region" description="Helical" evidence="2">
    <location>
        <begin position="153"/>
        <end position="171"/>
    </location>
</feature>
<evidence type="ECO:0000256" key="2">
    <source>
        <dbReference type="SAM" id="Phobius"/>
    </source>
</evidence>
<accession>A0A7J7CPI9</accession>
<dbReference type="GO" id="GO:0006487">
    <property type="term" value="P:protein N-linked glycosylation"/>
    <property type="evidence" value="ECO:0007669"/>
    <property type="project" value="TreeGrafter"/>
</dbReference>
<evidence type="ECO:0000313" key="4">
    <source>
        <dbReference type="EMBL" id="KAF5736015.1"/>
    </source>
</evidence>
<dbReference type="Proteomes" id="UP000593562">
    <property type="component" value="Unassembled WGS sequence"/>
</dbReference>
<feature type="domain" description="Phosphatidic acid phosphatase type 2/haloperoxidase" evidence="3">
    <location>
        <begin position="59"/>
        <end position="168"/>
    </location>
</feature>
<dbReference type="Pfam" id="PF01569">
    <property type="entry name" value="PAP2"/>
    <property type="match status" value="1"/>
</dbReference>
<dbReference type="GO" id="GO:0008610">
    <property type="term" value="P:lipid biosynthetic process"/>
    <property type="evidence" value="ECO:0007669"/>
    <property type="project" value="TreeGrafter"/>
</dbReference>
<comment type="caution">
    <text evidence="4">The sequence shown here is derived from an EMBL/GenBank/DDBJ whole genome shotgun (WGS) entry which is preliminary data.</text>
</comment>
<dbReference type="EMBL" id="JAAARO010000014">
    <property type="protein sequence ID" value="KAF5736015.1"/>
    <property type="molecule type" value="Genomic_DNA"/>
</dbReference>
<organism evidence="4 5">
    <name type="scientific">Tripterygium wilfordii</name>
    <name type="common">Thunder God vine</name>
    <dbReference type="NCBI Taxonomy" id="458696"/>
    <lineage>
        <taxon>Eukaryota</taxon>
        <taxon>Viridiplantae</taxon>
        <taxon>Streptophyta</taxon>
        <taxon>Embryophyta</taxon>
        <taxon>Tracheophyta</taxon>
        <taxon>Spermatophyta</taxon>
        <taxon>Magnoliopsida</taxon>
        <taxon>eudicotyledons</taxon>
        <taxon>Gunneridae</taxon>
        <taxon>Pentapetalae</taxon>
        <taxon>rosids</taxon>
        <taxon>fabids</taxon>
        <taxon>Celastrales</taxon>
        <taxon>Celastraceae</taxon>
        <taxon>Tripterygium</taxon>
    </lineage>
</organism>
<dbReference type="FunCoup" id="A0A7J7CPI9">
    <property type="interactions" value="570"/>
</dbReference>
<dbReference type="InParanoid" id="A0A7J7CPI9"/>
<dbReference type="OrthoDB" id="302705at2759"/>
<evidence type="ECO:0000256" key="1">
    <source>
        <dbReference type="ARBA" id="ARBA00022801"/>
    </source>
</evidence>
<feature type="transmembrane region" description="Helical" evidence="2">
    <location>
        <begin position="97"/>
        <end position="117"/>
    </location>
</feature>
<dbReference type="SMART" id="SM00014">
    <property type="entry name" value="acidPPc"/>
    <property type="match status" value="1"/>
</dbReference>
<evidence type="ECO:0000259" key="3">
    <source>
        <dbReference type="SMART" id="SM00014"/>
    </source>
</evidence>
<keyword evidence="5" id="KW-1185">Reference proteome</keyword>
<keyword evidence="2" id="KW-1133">Transmembrane helix</keyword>
<dbReference type="Gene3D" id="1.20.144.10">
    <property type="entry name" value="Phosphatidic acid phosphatase type 2/haloperoxidase"/>
    <property type="match status" value="1"/>
</dbReference>
<evidence type="ECO:0000313" key="5">
    <source>
        <dbReference type="Proteomes" id="UP000593562"/>
    </source>
</evidence>
<protein>
    <recommendedName>
        <fullName evidence="3">Phosphatidic acid phosphatase type 2/haloperoxidase domain-containing protein</fullName>
    </recommendedName>
</protein>
<proteinExistence type="predicted"/>
<feature type="transmembrane region" description="Helical" evidence="2">
    <location>
        <begin position="183"/>
        <end position="205"/>
    </location>
</feature>
<dbReference type="GO" id="GO:0005789">
    <property type="term" value="C:endoplasmic reticulum membrane"/>
    <property type="evidence" value="ECO:0007669"/>
    <property type="project" value="TreeGrafter"/>
</dbReference>
<keyword evidence="2" id="KW-0812">Transmembrane</keyword>
<dbReference type="SUPFAM" id="SSF48317">
    <property type="entry name" value="Acid phosphatase/Vanadium-dependent haloperoxidase"/>
    <property type="match status" value="1"/>
</dbReference>
<keyword evidence="1" id="KW-0378">Hydrolase</keyword>
<reference evidence="4 5" key="1">
    <citation type="journal article" date="2020" name="Nat. Commun.">
        <title>Genome of Tripterygium wilfordii and identification of cytochrome P450 involved in triptolide biosynthesis.</title>
        <authorList>
            <person name="Tu L."/>
            <person name="Su P."/>
            <person name="Zhang Z."/>
            <person name="Gao L."/>
            <person name="Wang J."/>
            <person name="Hu T."/>
            <person name="Zhou J."/>
            <person name="Zhang Y."/>
            <person name="Zhao Y."/>
            <person name="Liu Y."/>
            <person name="Song Y."/>
            <person name="Tong Y."/>
            <person name="Lu Y."/>
            <person name="Yang J."/>
            <person name="Xu C."/>
            <person name="Jia M."/>
            <person name="Peters R.J."/>
            <person name="Huang L."/>
            <person name="Gao W."/>
        </authorList>
    </citation>
    <scope>NUCLEOTIDE SEQUENCE [LARGE SCALE GENOMIC DNA]</scope>
    <source>
        <strain evidence="5">cv. XIE 37</strain>
        <tissue evidence="4">Leaf</tissue>
    </source>
</reference>